<feature type="transmembrane region" description="Helical" evidence="6">
    <location>
        <begin position="242"/>
        <end position="260"/>
    </location>
</feature>
<dbReference type="Pfam" id="PF01810">
    <property type="entry name" value="LysE"/>
    <property type="match status" value="1"/>
</dbReference>
<keyword evidence="5 6" id="KW-0472">Membrane</keyword>
<evidence type="ECO:0000313" key="7">
    <source>
        <dbReference type="EMBL" id="CED92632.1"/>
    </source>
</evidence>
<evidence type="ECO:0000256" key="2">
    <source>
        <dbReference type="ARBA" id="ARBA00022475"/>
    </source>
</evidence>
<evidence type="ECO:0000256" key="3">
    <source>
        <dbReference type="ARBA" id="ARBA00022692"/>
    </source>
</evidence>
<feature type="transmembrane region" description="Helical" evidence="6">
    <location>
        <begin position="102"/>
        <end position="129"/>
    </location>
</feature>
<name>A0A1L7RSA3_9ACTO</name>
<dbReference type="EMBL" id="LK995542">
    <property type="protein sequence ID" value="CED92632.1"/>
    <property type="molecule type" value="Genomic_DNA"/>
</dbReference>
<reference evidence="7" key="1">
    <citation type="submission" date="2014-07" db="EMBL/GenBank/DDBJ databases">
        <authorList>
            <person name="Zhang J.E."/>
            <person name="Yang H."/>
            <person name="Guo J."/>
            <person name="Deng Z."/>
            <person name="Luo H."/>
            <person name="Luo M."/>
            <person name="Zhao B."/>
        </authorList>
    </citation>
    <scope>NUCLEOTIDE SEQUENCE</scope>
    <source>
        <strain evidence="7">AM4</strain>
    </source>
</reference>
<dbReference type="GO" id="GO:0005886">
    <property type="term" value="C:plasma membrane"/>
    <property type="evidence" value="ECO:0007669"/>
    <property type="project" value="UniProtKB-SubCell"/>
</dbReference>
<evidence type="ECO:0000256" key="5">
    <source>
        <dbReference type="ARBA" id="ARBA00023136"/>
    </source>
</evidence>
<comment type="subcellular location">
    <subcellularLocation>
        <location evidence="1">Cell membrane</location>
        <topology evidence="1">Multi-pass membrane protein</topology>
    </subcellularLocation>
</comment>
<keyword evidence="3 6" id="KW-0812">Transmembrane</keyword>
<dbReference type="AlphaFoldDB" id="A0A1L7RSA3"/>
<dbReference type="PANTHER" id="PTHR30086:SF20">
    <property type="entry name" value="ARGININE EXPORTER PROTEIN ARGO-RELATED"/>
    <property type="match status" value="1"/>
</dbReference>
<dbReference type="PANTHER" id="PTHR30086">
    <property type="entry name" value="ARGININE EXPORTER PROTEIN ARGO"/>
    <property type="match status" value="1"/>
</dbReference>
<dbReference type="InterPro" id="IPR001123">
    <property type="entry name" value="LeuE-type"/>
</dbReference>
<organism evidence="7">
    <name type="scientific">Actinomyces succiniciruminis</name>
    <dbReference type="NCBI Taxonomy" id="1522002"/>
    <lineage>
        <taxon>Bacteria</taxon>
        <taxon>Bacillati</taxon>
        <taxon>Actinomycetota</taxon>
        <taxon>Actinomycetes</taxon>
        <taxon>Actinomycetales</taxon>
        <taxon>Actinomycetaceae</taxon>
        <taxon>Actinomyces</taxon>
    </lineage>
</organism>
<sequence length="262" mass="26679">MGSATEADGGPGLRQPGRCPYGRVVITSMSLLDCAALIPAPWNPTSTALTAAPVFGTVSAAHNAGLAPAITGFATGLGLIVAIGAQNAWVLRQGVRREHVGLVIAICALSDLALIAIGTGGIGVVARLAPWALEVLRWGGVLYLIGFAISSFRSAMRPGALEQEQARPASSVALTTLALTWLNPHVYLDTVLMLGTVTNGFGAARWVAAAGAGTASILWFTALGLGARALSGPLSSPRTWRVLDVLVGLVMLGVAVNLALGA</sequence>
<evidence type="ECO:0000256" key="4">
    <source>
        <dbReference type="ARBA" id="ARBA00022989"/>
    </source>
</evidence>
<feature type="transmembrane region" description="Helical" evidence="6">
    <location>
        <begin position="206"/>
        <end position="230"/>
    </location>
</feature>
<accession>A0A1L7RSA3</accession>
<protein>
    <submittedName>
        <fullName evidence="7">L-lysine exporter</fullName>
    </submittedName>
</protein>
<keyword evidence="2" id="KW-1003">Cell membrane</keyword>
<evidence type="ECO:0000256" key="1">
    <source>
        <dbReference type="ARBA" id="ARBA00004651"/>
    </source>
</evidence>
<proteinExistence type="predicted"/>
<keyword evidence="4 6" id="KW-1133">Transmembrane helix</keyword>
<dbReference type="GO" id="GO:0015171">
    <property type="term" value="F:amino acid transmembrane transporter activity"/>
    <property type="evidence" value="ECO:0007669"/>
    <property type="project" value="TreeGrafter"/>
</dbReference>
<evidence type="ECO:0000256" key="6">
    <source>
        <dbReference type="SAM" id="Phobius"/>
    </source>
</evidence>
<feature type="transmembrane region" description="Helical" evidence="6">
    <location>
        <begin position="66"/>
        <end position="90"/>
    </location>
</feature>
<feature type="transmembrane region" description="Helical" evidence="6">
    <location>
        <begin position="135"/>
        <end position="156"/>
    </location>
</feature>
<gene>
    <name evidence="7" type="ORF">AAM4_2800</name>
</gene>